<evidence type="ECO:0000313" key="1">
    <source>
        <dbReference type="EMBL" id="KAJ8117053.1"/>
    </source>
</evidence>
<keyword evidence="2" id="KW-1185">Reference proteome</keyword>
<dbReference type="EMBL" id="JAPHNI010000068">
    <property type="protein sequence ID" value="KAJ8117053.1"/>
    <property type="molecule type" value="Genomic_DNA"/>
</dbReference>
<protein>
    <submittedName>
        <fullName evidence="1">Uncharacterized protein</fullName>
    </submittedName>
</protein>
<organism evidence="1 2">
    <name type="scientific">Boeremia exigua</name>
    <dbReference type="NCBI Taxonomy" id="749465"/>
    <lineage>
        <taxon>Eukaryota</taxon>
        <taxon>Fungi</taxon>
        <taxon>Dikarya</taxon>
        <taxon>Ascomycota</taxon>
        <taxon>Pezizomycotina</taxon>
        <taxon>Dothideomycetes</taxon>
        <taxon>Pleosporomycetidae</taxon>
        <taxon>Pleosporales</taxon>
        <taxon>Pleosporineae</taxon>
        <taxon>Didymellaceae</taxon>
        <taxon>Boeremia</taxon>
    </lineage>
</organism>
<name>A0ACC2IPH9_9PLEO</name>
<gene>
    <name evidence="1" type="ORF">OPT61_g1657</name>
</gene>
<proteinExistence type="predicted"/>
<sequence>MALTWSQLHSIFNGGVLFVSLALLGISPAAIYLTIHGVHRMNKAWPQGSYQWYRGPSWDMDTHHTVRLMYESTNEPMIYTAGVMGAFAGLVGILSFFITRKTTKPTAQRSTLLWQVLPGTLTLIITLIAFVFTQVVFDTDNKGKCDWTQGYNPSNVFQCTREQAACNIVGYFTMGTERIQEIYDTKRIICGETQTARHLVAPLFVSSLLMCAFAVGKILVERREKRFIESADERVDRLEKQED</sequence>
<accession>A0ACC2IPH9</accession>
<reference evidence="1" key="1">
    <citation type="submission" date="2022-11" db="EMBL/GenBank/DDBJ databases">
        <title>Genome Sequence of Boeremia exigua.</title>
        <authorList>
            <person name="Buettner E."/>
        </authorList>
    </citation>
    <scope>NUCLEOTIDE SEQUENCE</scope>
    <source>
        <strain evidence="1">CU02</strain>
    </source>
</reference>
<evidence type="ECO:0000313" key="2">
    <source>
        <dbReference type="Proteomes" id="UP001153331"/>
    </source>
</evidence>
<comment type="caution">
    <text evidence="1">The sequence shown here is derived from an EMBL/GenBank/DDBJ whole genome shotgun (WGS) entry which is preliminary data.</text>
</comment>
<dbReference type="Proteomes" id="UP001153331">
    <property type="component" value="Unassembled WGS sequence"/>
</dbReference>